<organism evidence="3 4">
    <name type="scientific">Vogesella margarita</name>
    <dbReference type="NCBI Taxonomy" id="2984199"/>
    <lineage>
        <taxon>Bacteria</taxon>
        <taxon>Pseudomonadati</taxon>
        <taxon>Pseudomonadota</taxon>
        <taxon>Betaproteobacteria</taxon>
        <taxon>Neisseriales</taxon>
        <taxon>Chromobacteriaceae</taxon>
        <taxon>Vogesella</taxon>
    </lineage>
</organism>
<evidence type="ECO:0000313" key="3">
    <source>
        <dbReference type="EMBL" id="MDC7715589.1"/>
    </source>
</evidence>
<dbReference type="SUPFAM" id="SSF81585">
    <property type="entry name" value="PsbU/PolX domain-like"/>
    <property type="match status" value="1"/>
</dbReference>
<dbReference type="EMBL" id="JAQQLE010000019">
    <property type="protein sequence ID" value="MDC7715589.1"/>
    <property type="molecule type" value="Genomic_DNA"/>
</dbReference>
<feature type="domain" description="Transposase IS116/IS110/IS902 C-terminal" evidence="2">
    <location>
        <begin position="212"/>
        <end position="289"/>
    </location>
</feature>
<feature type="domain" description="Transposase IS110-like N-terminal" evidence="1">
    <location>
        <begin position="6"/>
        <end position="146"/>
    </location>
</feature>
<dbReference type="Proteomes" id="UP001222030">
    <property type="component" value="Unassembled WGS sequence"/>
</dbReference>
<protein>
    <submittedName>
        <fullName evidence="3">IS110 family transposase</fullName>
    </submittedName>
</protein>
<evidence type="ECO:0000313" key="4">
    <source>
        <dbReference type="Proteomes" id="UP001222030"/>
    </source>
</evidence>
<accession>A0ABT5ISP6</accession>
<keyword evidence="4" id="KW-1185">Reference proteome</keyword>
<dbReference type="PANTHER" id="PTHR33055">
    <property type="entry name" value="TRANSPOSASE FOR INSERTION SEQUENCE ELEMENT IS1111A"/>
    <property type="match status" value="1"/>
</dbReference>
<dbReference type="NCBIfam" id="NF033542">
    <property type="entry name" value="transpos_IS110"/>
    <property type="match status" value="1"/>
</dbReference>
<reference evidence="3 4" key="1">
    <citation type="submission" date="2023-01" db="EMBL/GenBank/DDBJ databases">
        <title>Novel species of the genus Vogesella isolated from rivers.</title>
        <authorList>
            <person name="Lu H."/>
        </authorList>
    </citation>
    <scope>NUCLEOTIDE SEQUENCE [LARGE SCALE GENOMIC DNA]</scope>
    <source>
        <strain evidence="3 4">LYT5W</strain>
    </source>
</reference>
<proteinExistence type="predicted"/>
<dbReference type="PANTHER" id="PTHR33055:SF3">
    <property type="entry name" value="PUTATIVE TRANSPOSASE FOR IS117-RELATED"/>
    <property type="match status" value="1"/>
</dbReference>
<dbReference type="Pfam" id="PF01548">
    <property type="entry name" value="DEDD_Tnp_IS110"/>
    <property type="match status" value="1"/>
</dbReference>
<name>A0ABT5ISP6_9NEIS</name>
<dbReference type="InterPro" id="IPR002525">
    <property type="entry name" value="Transp_IS110-like_N"/>
</dbReference>
<sequence>MKIMRIGIDLAKTVFQVHGVDAQEKPVCRRQLRRRQLLEFFTNREPCLIGMEACASAHHWARKLQAMGHTVKLIAPQFVKPYVKGNKNDANDAEAICEAVGRPSMRFVPVKTVEQQDLQALHRIRSELIRQRTAKVNQIRGLLGEYGIVVAQHVPALRKALPEILEDAENGLSGYFRTLLDGLRADLVYLDEQIDLLDQDMQHQASTNAQARKLQQLRGIGPITATALVAAIGQNAGQFKRGRDLAAWLGLTPAQHSSGGKDRLLGISKRGDAYLRTLLIHGARAVVRTAVGRSDRLSLWIQNLCSRRNKNVAAVALANKTARLVWALLSREADYDPAYGLGGCNAT</sequence>
<evidence type="ECO:0000259" key="2">
    <source>
        <dbReference type="Pfam" id="PF02371"/>
    </source>
</evidence>
<dbReference type="InterPro" id="IPR047650">
    <property type="entry name" value="Transpos_IS110"/>
</dbReference>
<dbReference type="InterPro" id="IPR003346">
    <property type="entry name" value="Transposase_20"/>
</dbReference>
<gene>
    <name evidence="3" type="ORF">PQU96_15850</name>
</gene>
<dbReference type="RefSeq" id="WP_272773372.1">
    <property type="nucleotide sequence ID" value="NZ_JAQQLE010000019.1"/>
</dbReference>
<comment type="caution">
    <text evidence="3">The sequence shown here is derived from an EMBL/GenBank/DDBJ whole genome shotgun (WGS) entry which is preliminary data.</text>
</comment>
<dbReference type="Pfam" id="PF02371">
    <property type="entry name" value="Transposase_20"/>
    <property type="match status" value="1"/>
</dbReference>
<evidence type="ECO:0000259" key="1">
    <source>
        <dbReference type="Pfam" id="PF01548"/>
    </source>
</evidence>